<protein>
    <submittedName>
        <fullName evidence="3">Uncharacterized protein</fullName>
    </submittedName>
</protein>
<evidence type="ECO:0000313" key="4">
    <source>
        <dbReference type="Proteomes" id="UP001500886"/>
    </source>
</evidence>
<evidence type="ECO:0000256" key="1">
    <source>
        <dbReference type="SAM" id="MobiDB-lite"/>
    </source>
</evidence>
<feature type="region of interest" description="Disordered" evidence="1">
    <location>
        <begin position="153"/>
        <end position="178"/>
    </location>
</feature>
<evidence type="ECO:0000256" key="2">
    <source>
        <dbReference type="SAM" id="Phobius"/>
    </source>
</evidence>
<dbReference type="EMBL" id="BAAASL010000005">
    <property type="protein sequence ID" value="GAA2712733.1"/>
    <property type="molecule type" value="Genomic_DNA"/>
</dbReference>
<gene>
    <name evidence="3" type="ORF">GCM10010315_16950</name>
</gene>
<keyword evidence="2" id="KW-0812">Transmembrane</keyword>
<keyword evidence="2" id="KW-1133">Transmembrane helix</keyword>
<feature type="region of interest" description="Disordered" evidence="1">
    <location>
        <begin position="1"/>
        <end position="80"/>
    </location>
</feature>
<evidence type="ECO:0000313" key="3">
    <source>
        <dbReference type="EMBL" id="GAA2712733.1"/>
    </source>
</evidence>
<reference evidence="3 4" key="1">
    <citation type="journal article" date="2019" name="Int. J. Syst. Evol. Microbiol.">
        <title>The Global Catalogue of Microorganisms (GCM) 10K type strain sequencing project: providing services to taxonomists for standard genome sequencing and annotation.</title>
        <authorList>
            <consortium name="The Broad Institute Genomics Platform"/>
            <consortium name="The Broad Institute Genome Sequencing Center for Infectious Disease"/>
            <person name="Wu L."/>
            <person name="Ma J."/>
        </authorList>
    </citation>
    <scope>NUCLEOTIDE SEQUENCE [LARGE SCALE GENOMIC DNA]</scope>
    <source>
        <strain evidence="3 4">JCM 4542</strain>
    </source>
</reference>
<sequence>MSTEAEPSAVPSATGLPVRPVPPAVPPRPAAQAAVPGRAAPAAPAGTATHPAAPVVPSPGRMPGAVQAVAPASSRTIAPEPAPHAAVPLQQPAAHAAAPRRAAPAGSAAAAVATAPGSAGPSPLGSARAADEVPAAAPSAGAAAGPVLPGRAVVPPRPGVPPAAYGQPHTAPARPPAGARRRGVLGVALCLVLGLGLIAGAVAGSCLAADDMGGSAEEQAYARGATVWREVPVDRLFPPAVHAEAAGPGGAPRDWNRVGVAPDSGCAGAFDPLLAKALAPVGCKRLLRATYADATSSTVTTVGVLVTEADAPAMNALRDRFAGEHLDRRADLMPRPYAVPGTPAAGFADGQRASWHIGVLTDVPAVVYAVSGFADARTGVVPQPAAGAVAPGATEVPAQAGLGHDARALADAAERAFRDAAHGREPESR</sequence>
<feature type="compositionally biased region" description="Pro residues" evidence="1">
    <location>
        <begin position="19"/>
        <end position="29"/>
    </location>
</feature>
<organism evidence="3 4">
    <name type="scientific">Streptomyces luteosporeus</name>
    <dbReference type="NCBI Taxonomy" id="173856"/>
    <lineage>
        <taxon>Bacteria</taxon>
        <taxon>Bacillati</taxon>
        <taxon>Actinomycetota</taxon>
        <taxon>Actinomycetes</taxon>
        <taxon>Kitasatosporales</taxon>
        <taxon>Streptomycetaceae</taxon>
        <taxon>Streptomyces</taxon>
    </lineage>
</organism>
<feature type="compositionally biased region" description="Low complexity" evidence="1">
    <location>
        <begin position="30"/>
        <end position="55"/>
    </location>
</feature>
<proteinExistence type="predicted"/>
<keyword evidence="2" id="KW-0472">Membrane</keyword>
<keyword evidence="4" id="KW-1185">Reference proteome</keyword>
<comment type="caution">
    <text evidence="3">The sequence shown here is derived from an EMBL/GenBank/DDBJ whole genome shotgun (WGS) entry which is preliminary data.</text>
</comment>
<feature type="transmembrane region" description="Helical" evidence="2">
    <location>
        <begin position="184"/>
        <end position="203"/>
    </location>
</feature>
<dbReference type="Proteomes" id="UP001500886">
    <property type="component" value="Unassembled WGS sequence"/>
</dbReference>
<accession>A0ABN3TNR7</accession>
<name>A0ABN3TNR7_9ACTN</name>